<dbReference type="SUPFAM" id="SSF56112">
    <property type="entry name" value="Protein kinase-like (PK-like)"/>
    <property type="match status" value="1"/>
</dbReference>
<evidence type="ECO:0000256" key="2">
    <source>
        <dbReference type="ARBA" id="ARBA00010886"/>
    </source>
</evidence>
<evidence type="ECO:0000256" key="3">
    <source>
        <dbReference type="ARBA" id="ARBA00012513"/>
    </source>
</evidence>
<organism evidence="11 12">
    <name type="scientific">[Emmonsia] crescens</name>
    <dbReference type="NCBI Taxonomy" id="73230"/>
    <lineage>
        <taxon>Eukaryota</taxon>
        <taxon>Fungi</taxon>
        <taxon>Dikarya</taxon>
        <taxon>Ascomycota</taxon>
        <taxon>Pezizomycotina</taxon>
        <taxon>Eurotiomycetes</taxon>
        <taxon>Eurotiomycetidae</taxon>
        <taxon>Onygenales</taxon>
        <taxon>Ajellomycetaceae</taxon>
        <taxon>Emergomyces</taxon>
    </lineage>
</organism>
<dbReference type="GO" id="GO:0005524">
    <property type="term" value="F:ATP binding"/>
    <property type="evidence" value="ECO:0007669"/>
    <property type="project" value="UniProtKB-UniRule"/>
</dbReference>
<keyword evidence="4" id="KW-0808">Transferase</keyword>
<evidence type="ECO:0000256" key="7">
    <source>
        <dbReference type="ARBA" id="ARBA00022840"/>
    </source>
</evidence>
<dbReference type="PROSITE" id="PS00107">
    <property type="entry name" value="PROTEIN_KINASE_ATP"/>
    <property type="match status" value="1"/>
</dbReference>
<dbReference type="PANTHER" id="PTHR43671:SF13">
    <property type="entry name" value="SERINE_THREONINE-PROTEIN KINASE NEK2"/>
    <property type="match status" value="1"/>
</dbReference>
<dbReference type="SUPFAM" id="SSF49879">
    <property type="entry name" value="SMAD/FHA domain"/>
    <property type="match status" value="1"/>
</dbReference>
<feature type="binding site" evidence="8">
    <location>
        <position position="230"/>
    </location>
    <ligand>
        <name>ATP</name>
        <dbReference type="ChEBI" id="CHEBI:30616"/>
    </ligand>
</feature>
<dbReference type="PROSITE" id="PS50011">
    <property type="entry name" value="PROTEIN_KINASE_DOM"/>
    <property type="match status" value="1"/>
</dbReference>
<dbReference type="VEuPathDB" id="FungiDB:EMCG_00221"/>
<evidence type="ECO:0000313" key="11">
    <source>
        <dbReference type="EMBL" id="PGH30284.1"/>
    </source>
</evidence>
<comment type="caution">
    <text evidence="11">The sequence shown here is derived from an EMBL/GenBank/DDBJ whole genome shotgun (WGS) entry which is preliminary data.</text>
</comment>
<dbReference type="InterPro" id="IPR011009">
    <property type="entry name" value="Kinase-like_dom_sf"/>
</dbReference>
<comment type="similarity">
    <text evidence="2">Belongs to the protein kinase superfamily. NEK Ser/Thr protein kinase family. NIMA subfamily.</text>
</comment>
<reference evidence="11 12" key="1">
    <citation type="submission" date="2017-10" db="EMBL/GenBank/DDBJ databases">
        <title>Comparative genomics in systemic dimorphic fungi from Ajellomycetaceae.</title>
        <authorList>
            <person name="Munoz J.F."/>
            <person name="Mcewen J.G."/>
            <person name="Clay O.K."/>
            <person name="Cuomo C.A."/>
        </authorList>
    </citation>
    <scope>NUCLEOTIDE SEQUENCE [LARGE SCALE GENOMIC DNA]</scope>
    <source>
        <strain evidence="11 12">UAMH4076</strain>
    </source>
</reference>
<dbReference type="Proteomes" id="UP000226031">
    <property type="component" value="Unassembled WGS sequence"/>
</dbReference>
<dbReference type="Gene3D" id="1.10.510.10">
    <property type="entry name" value="Transferase(Phosphotransferase) domain 1"/>
    <property type="match status" value="1"/>
</dbReference>
<feature type="domain" description="Protein kinase" evidence="10">
    <location>
        <begin position="201"/>
        <end position="453"/>
    </location>
</feature>
<dbReference type="SMART" id="SM00220">
    <property type="entry name" value="S_TKc"/>
    <property type="match status" value="1"/>
</dbReference>
<evidence type="ECO:0000256" key="6">
    <source>
        <dbReference type="ARBA" id="ARBA00022777"/>
    </source>
</evidence>
<dbReference type="EMBL" id="PDND01000181">
    <property type="protein sequence ID" value="PGH30284.1"/>
    <property type="molecule type" value="Genomic_DNA"/>
</dbReference>
<accession>A0A2B7Z1Q2</accession>
<feature type="region of interest" description="Disordered" evidence="9">
    <location>
        <begin position="564"/>
        <end position="587"/>
    </location>
</feature>
<gene>
    <name evidence="11" type="ORF">GX50_06943</name>
</gene>
<protein>
    <recommendedName>
        <fullName evidence="3">non-specific serine/threonine protein kinase</fullName>
        <ecNumber evidence="3">2.7.11.1</ecNumber>
    </recommendedName>
</protein>
<evidence type="ECO:0000256" key="8">
    <source>
        <dbReference type="PROSITE-ProRule" id="PRU10141"/>
    </source>
</evidence>
<keyword evidence="7 8" id="KW-0067">ATP-binding</keyword>
<name>A0A2B7Z1Q2_9EURO</name>
<evidence type="ECO:0000259" key="10">
    <source>
        <dbReference type="PROSITE" id="PS50011"/>
    </source>
</evidence>
<comment type="similarity">
    <text evidence="1">Belongs to the protein kinase superfamily. CAMK Ser/Thr protein kinase family. CHEK2 subfamily.</text>
</comment>
<proteinExistence type="inferred from homology"/>
<evidence type="ECO:0000256" key="9">
    <source>
        <dbReference type="SAM" id="MobiDB-lite"/>
    </source>
</evidence>
<dbReference type="InterPro" id="IPR008271">
    <property type="entry name" value="Ser/Thr_kinase_AS"/>
</dbReference>
<keyword evidence="5 8" id="KW-0547">Nucleotide-binding</keyword>
<keyword evidence="6 11" id="KW-0418">Kinase</keyword>
<dbReference type="PROSITE" id="PS00108">
    <property type="entry name" value="PROTEIN_KINASE_ST"/>
    <property type="match status" value="1"/>
</dbReference>
<dbReference type="InterPro" id="IPR000253">
    <property type="entry name" value="FHA_dom"/>
</dbReference>
<dbReference type="STRING" id="73230.A0A2B7Z1Q2"/>
<dbReference type="InterPro" id="IPR000719">
    <property type="entry name" value="Prot_kinase_dom"/>
</dbReference>
<evidence type="ECO:0000256" key="1">
    <source>
        <dbReference type="ARBA" id="ARBA00005575"/>
    </source>
</evidence>
<evidence type="ECO:0000313" key="12">
    <source>
        <dbReference type="Proteomes" id="UP000226031"/>
    </source>
</evidence>
<dbReference type="Pfam" id="PF00498">
    <property type="entry name" value="FHA"/>
    <property type="match status" value="1"/>
</dbReference>
<dbReference type="InterPro" id="IPR008984">
    <property type="entry name" value="SMAD_FHA_dom_sf"/>
</dbReference>
<evidence type="ECO:0000256" key="4">
    <source>
        <dbReference type="ARBA" id="ARBA00022679"/>
    </source>
</evidence>
<dbReference type="InterPro" id="IPR050660">
    <property type="entry name" value="NEK_Ser/Thr_kinase"/>
</dbReference>
<dbReference type="EC" id="2.7.11.1" evidence="3"/>
<evidence type="ECO:0000256" key="5">
    <source>
        <dbReference type="ARBA" id="ARBA00022741"/>
    </source>
</evidence>
<dbReference type="GO" id="GO:0004674">
    <property type="term" value="F:protein serine/threonine kinase activity"/>
    <property type="evidence" value="ECO:0007669"/>
    <property type="project" value="UniProtKB-EC"/>
</dbReference>
<dbReference type="Pfam" id="PF00069">
    <property type="entry name" value="Pkinase"/>
    <property type="match status" value="1"/>
</dbReference>
<dbReference type="CDD" id="cd00180">
    <property type="entry name" value="PKc"/>
    <property type="match status" value="1"/>
</dbReference>
<sequence length="587" mass="65398">MPPCSVPHPQALFSLVPLGDNAQAVIDHPANSHLLSNFVEEHRQYVGINIGFHIGSAARYTLATLGRSGADITVDGPSISRIQCSFEVHPDTDAVMLYDQSNSQTTQVFGAGAIPFESGRLRRVVVRHDINHMFRMGGSECDLVRFRLVWHRADFIVKDEVENRVDTPLEARTVDSVPTAAPSGLFTTIQTPVNQQPKIRYKSLVEIGRGTFGEVSKVIDMDTGRIMAVKCVRPPQGGFKPQQQDRLRREIEALYHCTHPHIIEYIHYQELMERVEIFTALKRGNVDYLIEQGVYDGDLAPANKLLDQMLQALDYLAHHRIIHRDVKPANILYTTVHGFDYLYQLTDFGLCNAIDVARSNVGSPIFKAPELLRKTPGREVPQTPKLDIWSLFVTVAYAMDADGYRSKQLDLDEQKIGAALEAARTPDLLPIKDMAETEPYKRPSAAQMLVKWYGGNGLTTPLDQVNDSFPASHTLNNNAYNNNVQPLEPHILGAMPAYSQQDVVMGSHSDITRSPQLGWAQVASANPAQWTTGLGIDAPREGPQWQSGVPNRVTNAIGAQNQYHPLADSKRQATRHQFPGKLASRRR</sequence>
<keyword evidence="12" id="KW-1185">Reference proteome</keyword>
<dbReference type="AlphaFoldDB" id="A0A2B7Z1Q2"/>
<dbReference type="InterPro" id="IPR017441">
    <property type="entry name" value="Protein_kinase_ATP_BS"/>
</dbReference>
<dbReference type="PANTHER" id="PTHR43671">
    <property type="entry name" value="SERINE/THREONINE-PROTEIN KINASE NEK"/>
    <property type="match status" value="1"/>
</dbReference>
<dbReference type="CDD" id="cd00060">
    <property type="entry name" value="FHA"/>
    <property type="match status" value="1"/>
</dbReference>